<protein>
    <submittedName>
        <fullName evidence="2">Uncharacterized protein</fullName>
    </submittedName>
</protein>
<evidence type="ECO:0000313" key="2">
    <source>
        <dbReference type="EMBL" id="GMT37253.1"/>
    </source>
</evidence>
<dbReference type="EMBL" id="BTSY01000083">
    <property type="protein sequence ID" value="GMT37253.1"/>
    <property type="molecule type" value="Genomic_DNA"/>
</dbReference>
<dbReference type="AlphaFoldDB" id="A0AAV5X294"/>
<reference evidence="2" key="1">
    <citation type="submission" date="2023-10" db="EMBL/GenBank/DDBJ databases">
        <title>Genome assembly of Pristionchus species.</title>
        <authorList>
            <person name="Yoshida K."/>
            <person name="Sommer R.J."/>
        </authorList>
    </citation>
    <scope>NUCLEOTIDE SEQUENCE</scope>
    <source>
        <strain evidence="2">RS5133</strain>
    </source>
</reference>
<dbReference type="Proteomes" id="UP001432322">
    <property type="component" value="Unassembled WGS sequence"/>
</dbReference>
<proteinExistence type="predicted"/>
<feature type="compositionally biased region" description="Basic and acidic residues" evidence="1">
    <location>
        <begin position="250"/>
        <end position="262"/>
    </location>
</feature>
<sequence>VRVVRRQSRDDAAGRAPAFDRVSRASRRAAVRGCGAENKLRAATRAVVVRSSEDGCGGQGRRIARLLLGHRSERREAGGVPFGARAAEGRPLDSAHVPRAARLHVLPQGRRPVRPDPERAPIRSRRAHAAHGHVRLHGCFALPHIEAEAIGILPVLEDGTVRARWRVKYVSFPRLLLDPKLFRREYRRANLSWFDGLSVLTVDGNGDVYSITLQRTQRDDKQGLLNDSTKKLAQKIGVLPGANTSFQRVKQSETENRKEDRD</sequence>
<evidence type="ECO:0000256" key="1">
    <source>
        <dbReference type="SAM" id="MobiDB-lite"/>
    </source>
</evidence>
<keyword evidence="3" id="KW-1185">Reference proteome</keyword>
<feature type="non-terminal residue" evidence="2">
    <location>
        <position position="1"/>
    </location>
</feature>
<accession>A0AAV5X294</accession>
<comment type="caution">
    <text evidence="2">The sequence shown here is derived from an EMBL/GenBank/DDBJ whole genome shotgun (WGS) entry which is preliminary data.</text>
</comment>
<organism evidence="2 3">
    <name type="scientific">Pristionchus fissidentatus</name>
    <dbReference type="NCBI Taxonomy" id="1538716"/>
    <lineage>
        <taxon>Eukaryota</taxon>
        <taxon>Metazoa</taxon>
        <taxon>Ecdysozoa</taxon>
        <taxon>Nematoda</taxon>
        <taxon>Chromadorea</taxon>
        <taxon>Rhabditida</taxon>
        <taxon>Rhabditina</taxon>
        <taxon>Diplogasteromorpha</taxon>
        <taxon>Diplogasteroidea</taxon>
        <taxon>Neodiplogasteridae</taxon>
        <taxon>Pristionchus</taxon>
    </lineage>
</organism>
<feature type="region of interest" description="Disordered" evidence="1">
    <location>
        <begin position="243"/>
        <end position="262"/>
    </location>
</feature>
<gene>
    <name evidence="2" type="ORF">PFISCL1PPCAC_28550</name>
</gene>
<name>A0AAV5X294_9BILA</name>
<evidence type="ECO:0000313" key="3">
    <source>
        <dbReference type="Proteomes" id="UP001432322"/>
    </source>
</evidence>